<dbReference type="InterPro" id="IPR002523">
    <property type="entry name" value="MgTranspt_CorA/ZnTranspt_ZntB"/>
</dbReference>
<reference evidence="10 11" key="1">
    <citation type="submission" date="2022-04" db="EMBL/GenBank/DDBJ databases">
        <title>Diverse halophilic archaea isolated from saline environments.</title>
        <authorList>
            <person name="Cui H.-L."/>
        </authorList>
    </citation>
    <scope>NUCLEOTIDE SEQUENCE [LARGE SCALE GENOMIC DNA]</scope>
    <source>
        <strain evidence="10 11">XZYJT49</strain>
    </source>
</reference>
<comment type="subcellular location">
    <subcellularLocation>
        <location evidence="1">Cell membrane</location>
        <topology evidence="1">Multi-pass membrane protein</topology>
    </subcellularLocation>
    <subcellularLocation>
        <location evidence="8">Membrane</location>
        <topology evidence="8">Multi-pass membrane protein</topology>
    </subcellularLocation>
</comment>
<dbReference type="GeneID" id="72186535"/>
<keyword evidence="8" id="KW-0460">Magnesium</keyword>
<dbReference type="InterPro" id="IPR045861">
    <property type="entry name" value="CorA_cytoplasmic_dom"/>
</dbReference>
<evidence type="ECO:0000256" key="6">
    <source>
        <dbReference type="ARBA" id="ARBA00022989"/>
    </source>
</evidence>
<evidence type="ECO:0000313" key="11">
    <source>
        <dbReference type="Proteomes" id="UP000830729"/>
    </source>
</evidence>
<keyword evidence="5 8" id="KW-0812">Transmembrane</keyword>
<dbReference type="GO" id="GO:0000287">
    <property type="term" value="F:magnesium ion binding"/>
    <property type="evidence" value="ECO:0007669"/>
    <property type="project" value="TreeGrafter"/>
</dbReference>
<comment type="function">
    <text evidence="8">Mediates influx of magnesium ions.</text>
</comment>
<dbReference type="Proteomes" id="UP000830729">
    <property type="component" value="Chromosome"/>
</dbReference>
<dbReference type="GO" id="GO:0050897">
    <property type="term" value="F:cobalt ion binding"/>
    <property type="evidence" value="ECO:0007669"/>
    <property type="project" value="TreeGrafter"/>
</dbReference>
<feature type="transmembrane region" description="Helical" evidence="8">
    <location>
        <begin position="300"/>
        <end position="320"/>
    </location>
</feature>
<organism evidence="10 11">
    <name type="scientific">Halorussus limi</name>
    <dbReference type="NCBI Taxonomy" id="2938695"/>
    <lineage>
        <taxon>Archaea</taxon>
        <taxon>Methanobacteriati</taxon>
        <taxon>Methanobacteriota</taxon>
        <taxon>Stenosarchaea group</taxon>
        <taxon>Halobacteria</taxon>
        <taxon>Halobacteriales</taxon>
        <taxon>Haladaptataceae</taxon>
        <taxon>Halorussus</taxon>
    </lineage>
</organism>
<evidence type="ECO:0000256" key="7">
    <source>
        <dbReference type="ARBA" id="ARBA00023136"/>
    </source>
</evidence>
<keyword evidence="7 8" id="KW-0472">Membrane</keyword>
<dbReference type="FunFam" id="1.20.58.340:FF:000012">
    <property type="entry name" value="Magnesium transport protein CorA"/>
    <property type="match status" value="1"/>
</dbReference>
<dbReference type="Gene3D" id="3.30.460.20">
    <property type="entry name" value="CorA soluble domain-like"/>
    <property type="match status" value="1"/>
</dbReference>
<dbReference type="CDD" id="cd12828">
    <property type="entry name" value="TmCorA-like_1"/>
    <property type="match status" value="1"/>
</dbReference>
<keyword evidence="4 8" id="KW-1003">Cell membrane</keyword>
<evidence type="ECO:0000256" key="9">
    <source>
        <dbReference type="SAM" id="Coils"/>
    </source>
</evidence>
<dbReference type="SUPFAM" id="SSF144083">
    <property type="entry name" value="Magnesium transport protein CorA, transmembrane region"/>
    <property type="match status" value="1"/>
</dbReference>
<evidence type="ECO:0000256" key="8">
    <source>
        <dbReference type="RuleBase" id="RU362010"/>
    </source>
</evidence>
<dbReference type="AlphaFoldDB" id="A0A8U0HRW1"/>
<feature type="coiled-coil region" evidence="9">
    <location>
        <begin position="149"/>
        <end position="176"/>
    </location>
</feature>
<dbReference type="InterPro" id="IPR045863">
    <property type="entry name" value="CorA_TM1_TM2"/>
</dbReference>
<evidence type="ECO:0000256" key="1">
    <source>
        <dbReference type="ARBA" id="ARBA00004651"/>
    </source>
</evidence>
<keyword evidence="11" id="KW-1185">Reference proteome</keyword>
<dbReference type="PANTHER" id="PTHR46494:SF1">
    <property type="entry name" value="CORA FAMILY METAL ION TRANSPORTER (EUROFUNG)"/>
    <property type="match status" value="1"/>
</dbReference>
<dbReference type="SUPFAM" id="SSF143865">
    <property type="entry name" value="CorA soluble domain-like"/>
    <property type="match status" value="1"/>
</dbReference>
<name>A0A8U0HRW1_9EURY</name>
<evidence type="ECO:0000256" key="4">
    <source>
        <dbReference type="ARBA" id="ARBA00022475"/>
    </source>
</evidence>
<feature type="transmembrane region" description="Helical" evidence="8">
    <location>
        <begin position="265"/>
        <end position="288"/>
    </location>
</feature>
<dbReference type="EMBL" id="CP096659">
    <property type="protein sequence ID" value="UPV73842.1"/>
    <property type="molecule type" value="Genomic_DNA"/>
</dbReference>
<dbReference type="InterPro" id="IPR004488">
    <property type="entry name" value="Mg/Co-transport_prot_CorA"/>
</dbReference>
<evidence type="ECO:0000256" key="2">
    <source>
        <dbReference type="ARBA" id="ARBA00009765"/>
    </source>
</evidence>
<gene>
    <name evidence="8 10" type="primary">corA</name>
    <name evidence="10" type="ORF">M0R89_15010</name>
</gene>
<dbReference type="GO" id="GO:0015095">
    <property type="term" value="F:magnesium ion transmembrane transporter activity"/>
    <property type="evidence" value="ECO:0007669"/>
    <property type="project" value="UniProtKB-UniRule"/>
</dbReference>
<keyword evidence="6 8" id="KW-1133">Transmembrane helix</keyword>
<dbReference type="Pfam" id="PF01544">
    <property type="entry name" value="CorA"/>
    <property type="match status" value="1"/>
</dbReference>
<dbReference type="GO" id="GO:0015087">
    <property type="term" value="F:cobalt ion transmembrane transporter activity"/>
    <property type="evidence" value="ECO:0007669"/>
    <property type="project" value="UniProtKB-UniRule"/>
</dbReference>
<keyword evidence="9" id="KW-0175">Coiled coil</keyword>
<proteinExistence type="inferred from homology"/>
<dbReference type="RefSeq" id="WP_248649892.1">
    <property type="nucleotide sequence ID" value="NZ_CP096659.1"/>
</dbReference>
<accession>A0A8U0HRW1</accession>
<dbReference type="KEGG" id="halx:M0R89_15010"/>
<dbReference type="PANTHER" id="PTHR46494">
    <property type="entry name" value="CORA FAMILY METAL ION TRANSPORTER (EUROFUNG)"/>
    <property type="match status" value="1"/>
</dbReference>
<dbReference type="NCBIfam" id="TIGR00383">
    <property type="entry name" value="corA"/>
    <property type="match status" value="1"/>
</dbReference>
<evidence type="ECO:0000313" key="10">
    <source>
        <dbReference type="EMBL" id="UPV73842.1"/>
    </source>
</evidence>
<dbReference type="GO" id="GO:0005886">
    <property type="term" value="C:plasma membrane"/>
    <property type="evidence" value="ECO:0007669"/>
    <property type="project" value="UniProtKB-SubCell"/>
</dbReference>
<evidence type="ECO:0000256" key="5">
    <source>
        <dbReference type="ARBA" id="ARBA00022692"/>
    </source>
</evidence>
<keyword evidence="3 8" id="KW-0813">Transport</keyword>
<sequence length="326" mass="36845">MTVDAVVYTPDGTTIHDDLRAAREATGTTWVRASDASAEEMDRVAEAFGIHRLSVEDVRNEVRPKTEEFDDHTFVLLKTAILRRGETTFREEIAVRSVGFFVGDDWLVTMSPEPVGAVERVWEMVGRGEGRILRNGPDFATYRVADAIVDGYFDVLDEIEDQIEQVEEDVMTATDIETLETINNVRRELLSFRKLLWPSREAIGYLARGDPDEIREDTEKYYRDVYDHLVQLVDLTETYRDLASGARDIYLNSLSLSTNEVMKKLTVVATIVLPLTFVVGVYGMNFSGGPFSMPELGWTYGYPAVMVGMLAVTVILVVYFRESGYM</sequence>
<comment type="similarity">
    <text evidence="2 8">Belongs to the CorA metal ion transporter (MIT) (TC 1.A.35) family.</text>
</comment>
<dbReference type="Gene3D" id="1.20.58.340">
    <property type="entry name" value="Magnesium transport protein CorA, transmembrane region"/>
    <property type="match status" value="2"/>
</dbReference>
<keyword evidence="8" id="KW-0406">Ion transport</keyword>
<protein>
    <recommendedName>
        <fullName evidence="8">Magnesium transport protein CorA</fullName>
    </recommendedName>
</protein>
<evidence type="ECO:0000256" key="3">
    <source>
        <dbReference type="ARBA" id="ARBA00022448"/>
    </source>
</evidence>